<dbReference type="EMBL" id="JAVDQK010000001">
    <property type="protein sequence ID" value="MDR6216945.1"/>
    <property type="molecule type" value="Genomic_DNA"/>
</dbReference>
<dbReference type="Proteomes" id="UP001185331">
    <property type="component" value="Unassembled WGS sequence"/>
</dbReference>
<dbReference type="RefSeq" id="WP_188842353.1">
    <property type="nucleotide sequence ID" value="NZ_BMHJ01000003.1"/>
</dbReference>
<evidence type="ECO:0000313" key="1">
    <source>
        <dbReference type="EMBL" id="MDR6216945.1"/>
    </source>
</evidence>
<protein>
    <submittedName>
        <fullName evidence="1">Uncharacterized protein</fullName>
    </submittedName>
</protein>
<accession>A0AAE3X8E1</accession>
<dbReference type="SUPFAM" id="SSF159941">
    <property type="entry name" value="MM3350-like"/>
    <property type="match status" value="2"/>
</dbReference>
<name>A0AAE3X8E1_9DEIO</name>
<gene>
    <name evidence="1" type="ORF">J2Y00_000494</name>
</gene>
<sequence length="261" mass="29239">MTKKSARQMHVFKVVSRVKVDGERRYPYRVLGVPLEADLYTLAAGIVRAFDFDFDHAFGFFDGRDPYRSGVKYELFHDADMQDELGGSDAPSETQVAISLLLEVADQRAIMRDTAEFLARRLREELLPNVPDRLRAGAEAELGRVAYEMLDLDADLELGDVPPDLREALAQPGGLERLISLYGAMTGADDAAAPTERGVKGVSVTEPFGRTPTWTFLFDYGDDWMFDVTYQGVQDAPPRVRLPRVLDSLGTAPEQYPEWEE</sequence>
<reference evidence="1" key="1">
    <citation type="submission" date="2023-07" db="EMBL/GenBank/DDBJ databases">
        <title>Sorghum-associated microbial communities from plants grown in Nebraska, USA.</title>
        <authorList>
            <person name="Schachtman D."/>
        </authorList>
    </citation>
    <scope>NUCLEOTIDE SEQUENCE</scope>
    <source>
        <strain evidence="1">BE330</strain>
    </source>
</reference>
<proteinExistence type="predicted"/>
<dbReference type="AlphaFoldDB" id="A0AAE3X8E1"/>
<evidence type="ECO:0000313" key="2">
    <source>
        <dbReference type="Proteomes" id="UP001185331"/>
    </source>
</evidence>
<dbReference type="Gene3D" id="3.10.290.30">
    <property type="entry name" value="MM3350-like"/>
    <property type="match status" value="2"/>
</dbReference>
<organism evidence="1 2">
    <name type="scientific">Deinococcus soli</name>
    <name type="common">ex Cha et al. 2016</name>
    <dbReference type="NCBI Taxonomy" id="1309411"/>
    <lineage>
        <taxon>Bacteria</taxon>
        <taxon>Thermotogati</taxon>
        <taxon>Deinococcota</taxon>
        <taxon>Deinococci</taxon>
        <taxon>Deinococcales</taxon>
        <taxon>Deinococcaceae</taxon>
        <taxon>Deinococcus</taxon>
    </lineage>
</organism>
<comment type="caution">
    <text evidence="1">The sequence shown here is derived from an EMBL/GenBank/DDBJ whole genome shotgun (WGS) entry which is preliminary data.</text>
</comment>
<dbReference type="InterPro" id="IPR024047">
    <property type="entry name" value="MM3350-like_sf"/>
</dbReference>